<accession>A0A4C1SUL3</accession>
<dbReference type="AlphaFoldDB" id="A0A4C1SUL3"/>
<dbReference type="InterPro" id="IPR052709">
    <property type="entry name" value="Transposase-MT_Hybrid"/>
</dbReference>
<evidence type="ECO:0000313" key="2">
    <source>
        <dbReference type="Proteomes" id="UP000299102"/>
    </source>
</evidence>
<dbReference type="EMBL" id="BGZK01000015">
    <property type="protein sequence ID" value="GBP04908.1"/>
    <property type="molecule type" value="Genomic_DNA"/>
</dbReference>
<dbReference type="Proteomes" id="UP000299102">
    <property type="component" value="Unassembled WGS sequence"/>
</dbReference>
<organism evidence="1 2">
    <name type="scientific">Eumeta variegata</name>
    <name type="common">Bagworm moth</name>
    <name type="synonym">Eumeta japonica</name>
    <dbReference type="NCBI Taxonomy" id="151549"/>
    <lineage>
        <taxon>Eukaryota</taxon>
        <taxon>Metazoa</taxon>
        <taxon>Ecdysozoa</taxon>
        <taxon>Arthropoda</taxon>
        <taxon>Hexapoda</taxon>
        <taxon>Insecta</taxon>
        <taxon>Pterygota</taxon>
        <taxon>Neoptera</taxon>
        <taxon>Endopterygota</taxon>
        <taxon>Lepidoptera</taxon>
        <taxon>Glossata</taxon>
        <taxon>Ditrysia</taxon>
        <taxon>Tineoidea</taxon>
        <taxon>Psychidae</taxon>
        <taxon>Oiketicinae</taxon>
        <taxon>Eumeta</taxon>
    </lineage>
</organism>
<dbReference type="PANTHER" id="PTHR46060">
    <property type="entry name" value="MARINER MOS1 TRANSPOSASE-LIKE PROTEIN"/>
    <property type="match status" value="1"/>
</dbReference>
<reference evidence="1 2" key="1">
    <citation type="journal article" date="2019" name="Commun. Biol.">
        <title>The bagworm genome reveals a unique fibroin gene that provides high tensile strength.</title>
        <authorList>
            <person name="Kono N."/>
            <person name="Nakamura H."/>
            <person name="Ohtoshi R."/>
            <person name="Tomita M."/>
            <person name="Numata K."/>
            <person name="Arakawa K."/>
        </authorList>
    </citation>
    <scope>NUCLEOTIDE SEQUENCE [LARGE SCALE GENOMIC DNA]</scope>
</reference>
<protein>
    <submittedName>
        <fullName evidence="1">Histone-lysine N-methyltransferase SETMAR</fullName>
    </submittedName>
</protein>
<dbReference type="InterPro" id="IPR036397">
    <property type="entry name" value="RNaseH_sf"/>
</dbReference>
<dbReference type="Gene3D" id="3.30.420.10">
    <property type="entry name" value="Ribonuclease H-like superfamily/Ribonuclease H"/>
    <property type="match status" value="1"/>
</dbReference>
<dbReference type="GO" id="GO:0003676">
    <property type="term" value="F:nucleic acid binding"/>
    <property type="evidence" value="ECO:0007669"/>
    <property type="project" value="InterPro"/>
</dbReference>
<dbReference type="PANTHER" id="PTHR46060:SF3">
    <property type="entry name" value="PROTEIN GVQW3"/>
    <property type="match status" value="1"/>
</dbReference>
<proteinExistence type="predicted"/>
<evidence type="ECO:0000313" key="1">
    <source>
        <dbReference type="EMBL" id="GBP04908.1"/>
    </source>
</evidence>
<dbReference type="GO" id="GO:0008168">
    <property type="term" value="F:methyltransferase activity"/>
    <property type="evidence" value="ECO:0007669"/>
    <property type="project" value="UniProtKB-KW"/>
</dbReference>
<gene>
    <name evidence="1" type="primary">SETMAR</name>
    <name evidence="1" type="ORF">EVAR_3795_1</name>
</gene>
<name>A0A4C1SUL3_EUMVA</name>
<keyword evidence="1" id="KW-0489">Methyltransferase</keyword>
<dbReference type="GO" id="GO:0032259">
    <property type="term" value="P:methylation"/>
    <property type="evidence" value="ECO:0007669"/>
    <property type="project" value="UniProtKB-KW"/>
</dbReference>
<keyword evidence="1" id="KW-0808">Transferase</keyword>
<comment type="caution">
    <text evidence="1">The sequence shown here is derived from an EMBL/GenBank/DDBJ whole genome shotgun (WGS) entry which is preliminary data.</text>
</comment>
<dbReference type="OrthoDB" id="10017160at2759"/>
<keyword evidence="2" id="KW-1185">Reference proteome</keyword>
<sequence>MSAETTRFLEGQKIEWTGCPPFSPDLVSKYFYLFPSAKNKLRGQRFSSREEAVGAFKVHVKKLPQSEWKKCYKNWFQHMQKWVDLHGEYFKKQ</sequence>